<evidence type="ECO:0000313" key="2">
    <source>
        <dbReference type="Proteomes" id="UP000034166"/>
    </source>
</evidence>
<accession>A0A0M2SUI4</accession>
<protein>
    <submittedName>
        <fullName evidence="1">Uncharacterized protein</fullName>
    </submittedName>
</protein>
<proteinExistence type="predicted"/>
<dbReference type="PATRIC" id="fig|1408103.3.peg.3187"/>
<gene>
    <name evidence="1" type="ORF">WQ57_14165</name>
</gene>
<dbReference type="Proteomes" id="UP000034166">
    <property type="component" value="Unassembled WGS sequence"/>
</dbReference>
<name>A0A0M2SUI4_9BACI</name>
<organism evidence="1 2">
    <name type="scientific">Mesobacillus campisalis</name>
    <dbReference type="NCBI Taxonomy" id="1408103"/>
    <lineage>
        <taxon>Bacteria</taxon>
        <taxon>Bacillati</taxon>
        <taxon>Bacillota</taxon>
        <taxon>Bacilli</taxon>
        <taxon>Bacillales</taxon>
        <taxon>Bacillaceae</taxon>
        <taxon>Mesobacillus</taxon>
    </lineage>
</organism>
<keyword evidence="2" id="KW-1185">Reference proteome</keyword>
<dbReference type="EMBL" id="LAYY01000015">
    <property type="protein sequence ID" value="KKK37346.1"/>
    <property type="molecule type" value="Genomic_DNA"/>
</dbReference>
<comment type="caution">
    <text evidence="1">The sequence shown here is derived from an EMBL/GenBank/DDBJ whole genome shotgun (WGS) entry which is preliminary data.</text>
</comment>
<dbReference type="AlphaFoldDB" id="A0A0M2SUI4"/>
<evidence type="ECO:0000313" key="1">
    <source>
        <dbReference type="EMBL" id="KKK37346.1"/>
    </source>
</evidence>
<reference evidence="1 2" key="1">
    <citation type="submission" date="2015-04" db="EMBL/GenBank/DDBJ databases">
        <title>Taxonomic description and genome sequence of Bacillus campisalis sp. nov., a novel member of the genus Bacillus isolated from solar saltern.</title>
        <authorList>
            <person name="Mathan Kumar R."/>
            <person name="Kaur G."/>
            <person name="Kumar A."/>
            <person name="Singh N.K."/>
            <person name="Kaur N."/>
            <person name="Kumar N."/>
            <person name="Mayilraj S."/>
        </authorList>
    </citation>
    <scope>NUCLEOTIDE SEQUENCE [LARGE SCALE GENOMIC DNA]</scope>
    <source>
        <strain evidence="1 2">SA2-6</strain>
    </source>
</reference>
<sequence>MLAQKRKREHREFALIGTVGIKVKWPLIDLDAPFETAGPLLGKLACRMQSGILNAVLKGVL</sequence>